<dbReference type="Pfam" id="PF13280">
    <property type="entry name" value="WYL"/>
    <property type="match status" value="1"/>
</dbReference>
<proteinExistence type="predicted"/>
<dbReference type="EMBL" id="JAEKNN010000005">
    <property type="protein sequence ID" value="MBJ7607906.1"/>
    <property type="molecule type" value="Genomic_DNA"/>
</dbReference>
<evidence type="ECO:0000259" key="1">
    <source>
        <dbReference type="Pfam" id="PF13280"/>
    </source>
</evidence>
<reference evidence="2 3" key="1">
    <citation type="submission" date="2020-10" db="EMBL/GenBank/DDBJ databases">
        <title>Ca. Dormibacterota MAGs.</title>
        <authorList>
            <person name="Montgomery K."/>
        </authorList>
    </citation>
    <scope>NUCLEOTIDE SEQUENCE [LARGE SCALE GENOMIC DNA]</scope>
    <source>
        <strain evidence="2">Mitchell_Peninsula_5</strain>
    </source>
</reference>
<name>A0A934KFV3_9BACT</name>
<feature type="domain" description="WYL" evidence="1">
    <location>
        <begin position="6"/>
        <end position="47"/>
    </location>
</feature>
<comment type="caution">
    <text evidence="2">The sequence shown here is derived from an EMBL/GenBank/DDBJ whole genome shotgun (WGS) entry which is preliminary data.</text>
</comment>
<accession>A0A934KFV3</accession>
<dbReference type="InterPro" id="IPR026881">
    <property type="entry name" value="WYL_dom"/>
</dbReference>
<evidence type="ECO:0000313" key="2">
    <source>
        <dbReference type="EMBL" id="MBJ7607906.1"/>
    </source>
</evidence>
<dbReference type="AlphaFoldDB" id="A0A934KFV3"/>
<sequence>MPTHDVTRVIESAVGERQVLRVTYAALDGTTATIEVEPLAIRFNKSKHRVLWVWSRRHGHVEELLWDGIEGAVPTGENFAPRPWIEPES</sequence>
<evidence type="ECO:0000313" key="3">
    <source>
        <dbReference type="Proteomes" id="UP000614410"/>
    </source>
</evidence>
<dbReference type="Proteomes" id="UP000614410">
    <property type="component" value="Unassembled WGS sequence"/>
</dbReference>
<gene>
    <name evidence="2" type="ORF">JF887_00535</name>
</gene>
<organism evidence="2 3">
    <name type="scientific">Candidatus Amunia macphersoniae</name>
    <dbReference type="NCBI Taxonomy" id="3127014"/>
    <lineage>
        <taxon>Bacteria</taxon>
        <taxon>Bacillati</taxon>
        <taxon>Candidatus Dormiibacterota</taxon>
        <taxon>Candidatus Dormibacteria</taxon>
        <taxon>Candidatus Aeolococcales</taxon>
        <taxon>Candidatus Aeolococcaceae</taxon>
        <taxon>Candidatus Amunia</taxon>
    </lineage>
</organism>
<protein>
    <recommendedName>
        <fullName evidence="1">WYL domain-containing protein</fullName>
    </recommendedName>
</protein>